<dbReference type="OrthoDB" id="666348at2759"/>
<feature type="compositionally biased region" description="Low complexity" evidence="1">
    <location>
        <begin position="112"/>
        <end position="127"/>
    </location>
</feature>
<keyword evidence="3" id="KW-1185">Reference proteome</keyword>
<reference evidence="2" key="1">
    <citation type="journal article" date="2022" name="Cell">
        <title>Repeat-based holocentromeres influence genome architecture and karyotype evolution.</title>
        <authorList>
            <person name="Hofstatter P.G."/>
            <person name="Thangavel G."/>
            <person name="Lux T."/>
            <person name="Neumann P."/>
            <person name="Vondrak T."/>
            <person name="Novak P."/>
            <person name="Zhang M."/>
            <person name="Costa L."/>
            <person name="Castellani M."/>
            <person name="Scott A."/>
            <person name="Toegelov H."/>
            <person name="Fuchs J."/>
            <person name="Mata-Sucre Y."/>
            <person name="Dias Y."/>
            <person name="Vanzela A.L.L."/>
            <person name="Huettel B."/>
            <person name="Almeida C.C.S."/>
            <person name="Simkova H."/>
            <person name="Souza G."/>
            <person name="Pedrosa-Harand A."/>
            <person name="Macas J."/>
            <person name="Mayer K.F.X."/>
            <person name="Houben A."/>
            <person name="Marques A."/>
        </authorList>
    </citation>
    <scope>NUCLEOTIDE SEQUENCE</scope>
    <source>
        <strain evidence="2">RhyBre1mFocal</strain>
    </source>
</reference>
<gene>
    <name evidence="2" type="ORF">LUZ63_014327</name>
</gene>
<dbReference type="PANTHER" id="PTHR33167:SF26">
    <property type="entry name" value="EXPRESSED PROTEIN"/>
    <property type="match status" value="1"/>
</dbReference>
<sequence length="165" mass="19227">MEHFLKQCDKDLMKVAMLKHEETFRQQVHELHRLYRIQKQLMRDARCTKEPKRQRRSISPPNHHTRPRRALNLQLPADEYIVNTEDEHETELELTLAIGCPRKKRDGTPLASDSGGSFSSSSTESGGPINHEWVTLPVTDHVMVRSFDEIKNPPWFVQCLSLRMT</sequence>
<feature type="region of interest" description="Disordered" evidence="1">
    <location>
        <begin position="43"/>
        <end position="68"/>
    </location>
</feature>
<dbReference type="Proteomes" id="UP001151287">
    <property type="component" value="Unassembled WGS sequence"/>
</dbReference>
<dbReference type="EMBL" id="JAMQYH010000004">
    <property type="protein sequence ID" value="KAJ1690172.1"/>
    <property type="molecule type" value="Genomic_DNA"/>
</dbReference>
<protein>
    <submittedName>
        <fullName evidence="2">Uncharacterized protein</fullName>
    </submittedName>
</protein>
<evidence type="ECO:0000313" key="3">
    <source>
        <dbReference type="Proteomes" id="UP001151287"/>
    </source>
</evidence>
<proteinExistence type="predicted"/>
<organism evidence="2 3">
    <name type="scientific">Rhynchospora breviuscula</name>
    <dbReference type="NCBI Taxonomy" id="2022672"/>
    <lineage>
        <taxon>Eukaryota</taxon>
        <taxon>Viridiplantae</taxon>
        <taxon>Streptophyta</taxon>
        <taxon>Embryophyta</taxon>
        <taxon>Tracheophyta</taxon>
        <taxon>Spermatophyta</taxon>
        <taxon>Magnoliopsida</taxon>
        <taxon>Liliopsida</taxon>
        <taxon>Poales</taxon>
        <taxon>Cyperaceae</taxon>
        <taxon>Cyperoideae</taxon>
        <taxon>Rhynchosporeae</taxon>
        <taxon>Rhynchospora</taxon>
    </lineage>
</organism>
<evidence type="ECO:0000313" key="2">
    <source>
        <dbReference type="EMBL" id="KAJ1690172.1"/>
    </source>
</evidence>
<name>A0A9Q0CAF1_9POAL</name>
<accession>A0A9Q0CAF1</accession>
<evidence type="ECO:0000256" key="1">
    <source>
        <dbReference type="SAM" id="MobiDB-lite"/>
    </source>
</evidence>
<dbReference type="AlphaFoldDB" id="A0A9Q0CAF1"/>
<dbReference type="PANTHER" id="PTHR33167">
    <property type="entry name" value="TRANSCRIPTION FACTOR, PUTATIVE (DUF863)-RELATED"/>
    <property type="match status" value="1"/>
</dbReference>
<feature type="region of interest" description="Disordered" evidence="1">
    <location>
        <begin position="103"/>
        <end position="130"/>
    </location>
</feature>
<comment type="caution">
    <text evidence="2">The sequence shown here is derived from an EMBL/GenBank/DDBJ whole genome shotgun (WGS) entry which is preliminary data.</text>
</comment>